<dbReference type="EMBL" id="VSSQ01074933">
    <property type="protein sequence ID" value="MPN25674.1"/>
    <property type="molecule type" value="Genomic_DNA"/>
</dbReference>
<dbReference type="Pfam" id="PF12705">
    <property type="entry name" value="PDDEXK_1"/>
    <property type="match status" value="1"/>
</dbReference>
<gene>
    <name evidence="2" type="primary">rexB_9</name>
    <name evidence="2" type="ORF">SDC9_173086</name>
</gene>
<name>A0A645GNZ3_9ZZZZ</name>
<keyword evidence="2" id="KW-0378">Hydrolase</keyword>
<comment type="caution">
    <text evidence="2">The sequence shown here is derived from an EMBL/GenBank/DDBJ whole genome shotgun (WGS) entry which is preliminary data.</text>
</comment>
<accession>A0A645GNZ3</accession>
<dbReference type="Gene3D" id="3.90.320.10">
    <property type="match status" value="1"/>
</dbReference>
<sequence length="243" mass="28118">MIDNLQISFEFLADMELNTSFVPSHFEYKFTSTYFEHIKINGYIDRIDFASNLLRIIDYKSSSKSITETSFKAGLKLQLLTYLILATKEFDREPCGAYYYSLKNDNIDIAAAKVTRGNLVEFTEEDYHQNFMKNHRLSGWTFNESELLDYDGRHCVGIRTSSKGLSFTIYDFNLIDQVLKELYQLLVDKLQQGLIPVDPVEGACTYCKYQTICRFKGEQRKEKALVYADCSLKKGSDTDEMES</sequence>
<dbReference type="InterPro" id="IPR038726">
    <property type="entry name" value="PDDEXK_AddAB-type"/>
</dbReference>
<proteinExistence type="predicted"/>
<reference evidence="2" key="1">
    <citation type="submission" date="2019-08" db="EMBL/GenBank/DDBJ databases">
        <authorList>
            <person name="Kucharzyk K."/>
            <person name="Murdoch R.W."/>
            <person name="Higgins S."/>
            <person name="Loffler F."/>
        </authorList>
    </citation>
    <scope>NUCLEOTIDE SEQUENCE</scope>
</reference>
<evidence type="ECO:0000259" key="1">
    <source>
        <dbReference type="Pfam" id="PF12705"/>
    </source>
</evidence>
<dbReference type="InterPro" id="IPR011604">
    <property type="entry name" value="PDDEXK-like_dom_sf"/>
</dbReference>
<protein>
    <submittedName>
        <fullName evidence="2">ATP-dependent helicase/deoxyribonuclease subunit B</fullName>
        <ecNumber evidence="2">3.6.4.12</ecNumber>
    </submittedName>
</protein>
<dbReference type="EC" id="3.6.4.12" evidence="2"/>
<dbReference type="AlphaFoldDB" id="A0A645GNZ3"/>
<evidence type="ECO:0000313" key="2">
    <source>
        <dbReference type="EMBL" id="MPN25674.1"/>
    </source>
</evidence>
<keyword evidence="2" id="KW-0067">ATP-binding</keyword>
<keyword evidence="2" id="KW-0347">Helicase</keyword>
<feature type="domain" description="PD-(D/E)XK endonuclease-like" evidence="1">
    <location>
        <begin position="13"/>
        <end position="214"/>
    </location>
</feature>
<organism evidence="2">
    <name type="scientific">bioreactor metagenome</name>
    <dbReference type="NCBI Taxonomy" id="1076179"/>
    <lineage>
        <taxon>unclassified sequences</taxon>
        <taxon>metagenomes</taxon>
        <taxon>ecological metagenomes</taxon>
    </lineage>
</organism>
<dbReference type="GO" id="GO:0016787">
    <property type="term" value="F:hydrolase activity"/>
    <property type="evidence" value="ECO:0007669"/>
    <property type="project" value="UniProtKB-KW"/>
</dbReference>
<keyword evidence="2" id="KW-0547">Nucleotide-binding</keyword>
<dbReference type="GO" id="GO:0003678">
    <property type="term" value="F:DNA helicase activity"/>
    <property type="evidence" value="ECO:0007669"/>
    <property type="project" value="UniProtKB-EC"/>
</dbReference>